<keyword evidence="2" id="KW-0808">Transferase</keyword>
<dbReference type="InterPro" id="IPR001077">
    <property type="entry name" value="COMT_C"/>
</dbReference>
<sequence length="379" mass="41933">MYLSAAIGFVVDVNIPEILNEAPNHSLHAKDIASAAGCDTSHVSRVLRYLATRHIFREVTPDVFANNKLSSSLLKGNGKSLGELQAKPLEKYENSGNAAFVGHLIGEGLKSSSSMIEFLKSSGKAGHSPFSMAWGTEKRLWDWYAEPDNGWRFGRFVAAMQFVAQTYKDSIFQNAFNWKSLKSTDVIVDVGGNMGTVSLAIAKMFPETKFVIQDLPPVIEGAKPFWQANFPEAIENGRVKLEAHDFFQPQPVKGAAVYFCRFIIQDWPDSECIKILKRIREAAGPSSKLILFEIGIPYACADPTRYTADVEQRSAPYPLIPNLGKGGGMNPTNVDMQMLNLLNGQGRNIRQFIELGEATNWKLESVKNDELSIFTFSAA</sequence>
<evidence type="ECO:0000313" key="6">
    <source>
        <dbReference type="EMBL" id="KAF9465675.1"/>
    </source>
</evidence>
<evidence type="ECO:0000259" key="5">
    <source>
        <dbReference type="Pfam" id="PF08100"/>
    </source>
</evidence>
<keyword evidence="3" id="KW-0949">S-adenosyl-L-methionine</keyword>
<dbReference type="GO" id="GO:0008171">
    <property type="term" value="F:O-methyltransferase activity"/>
    <property type="evidence" value="ECO:0007669"/>
    <property type="project" value="InterPro"/>
</dbReference>
<dbReference type="SUPFAM" id="SSF46785">
    <property type="entry name" value="Winged helix' DNA-binding domain"/>
    <property type="match status" value="1"/>
</dbReference>
<feature type="domain" description="O-methyltransferase dimerisation" evidence="5">
    <location>
        <begin position="2"/>
        <end position="75"/>
    </location>
</feature>
<dbReference type="OrthoDB" id="2410195at2759"/>
<keyword evidence="1 6" id="KW-0489">Methyltransferase</keyword>
<evidence type="ECO:0000256" key="2">
    <source>
        <dbReference type="ARBA" id="ARBA00022679"/>
    </source>
</evidence>
<gene>
    <name evidence="6" type="ORF">BDZ94DRAFT_1252869</name>
</gene>
<dbReference type="InterPro" id="IPR016461">
    <property type="entry name" value="COMT-like"/>
</dbReference>
<evidence type="ECO:0000256" key="1">
    <source>
        <dbReference type="ARBA" id="ARBA00022603"/>
    </source>
</evidence>
<evidence type="ECO:0000256" key="3">
    <source>
        <dbReference type="ARBA" id="ARBA00022691"/>
    </source>
</evidence>
<evidence type="ECO:0000259" key="4">
    <source>
        <dbReference type="Pfam" id="PF00891"/>
    </source>
</evidence>
<dbReference type="GO" id="GO:0046983">
    <property type="term" value="F:protein dimerization activity"/>
    <property type="evidence" value="ECO:0007669"/>
    <property type="project" value="InterPro"/>
</dbReference>
<dbReference type="PROSITE" id="PS51683">
    <property type="entry name" value="SAM_OMT_II"/>
    <property type="match status" value="1"/>
</dbReference>
<dbReference type="AlphaFoldDB" id="A0A9P5YBJ2"/>
<evidence type="ECO:0000313" key="7">
    <source>
        <dbReference type="Proteomes" id="UP000807353"/>
    </source>
</evidence>
<keyword evidence="7" id="KW-1185">Reference proteome</keyword>
<accession>A0A9P5YBJ2</accession>
<dbReference type="InterPro" id="IPR036390">
    <property type="entry name" value="WH_DNA-bd_sf"/>
</dbReference>
<dbReference type="PANTHER" id="PTHR43712:SF2">
    <property type="entry name" value="O-METHYLTRANSFERASE CICE"/>
    <property type="match status" value="1"/>
</dbReference>
<dbReference type="Gene3D" id="3.40.50.150">
    <property type="entry name" value="Vaccinia Virus protein VP39"/>
    <property type="match status" value="1"/>
</dbReference>
<name>A0A9P5YBJ2_9AGAR</name>
<dbReference type="InterPro" id="IPR012967">
    <property type="entry name" value="COMT_dimerisation"/>
</dbReference>
<dbReference type="PANTHER" id="PTHR43712">
    <property type="entry name" value="PUTATIVE (AFU_ORTHOLOGUE AFUA_4G14580)-RELATED"/>
    <property type="match status" value="1"/>
</dbReference>
<dbReference type="GO" id="GO:0032259">
    <property type="term" value="P:methylation"/>
    <property type="evidence" value="ECO:0007669"/>
    <property type="project" value="UniProtKB-KW"/>
</dbReference>
<reference evidence="6" key="1">
    <citation type="submission" date="2020-11" db="EMBL/GenBank/DDBJ databases">
        <authorList>
            <consortium name="DOE Joint Genome Institute"/>
            <person name="Ahrendt S."/>
            <person name="Riley R."/>
            <person name="Andreopoulos W."/>
            <person name="Labutti K."/>
            <person name="Pangilinan J."/>
            <person name="Ruiz-Duenas F.J."/>
            <person name="Barrasa J.M."/>
            <person name="Sanchez-Garcia M."/>
            <person name="Camarero S."/>
            <person name="Miyauchi S."/>
            <person name="Serrano A."/>
            <person name="Linde D."/>
            <person name="Babiker R."/>
            <person name="Drula E."/>
            <person name="Ayuso-Fernandez I."/>
            <person name="Pacheco R."/>
            <person name="Padilla G."/>
            <person name="Ferreira P."/>
            <person name="Barriuso J."/>
            <person name="Kellner H."/>
            <person name="Castanera R."/>
            <person name="Alfaro M."/>
            <person name="Ramirez L."/>
            <person name="Pisabarro A.G."/>
            <person name="Kuo A."/>
            <person name="Tritt A."/>
            <person name="Lipzen A."/>
            <person name="He G."/>
            <person name="Yan M."/>
            <person name="Ng V."/>
            <person name="Cullen D."/>
            <person name="Martin F."/>
            <person name="Rosso M.-N."/>
            <person name="Henrissat B."/>
            <person name="Hibbett D."/>
            <person name="Martinez A.T."/>
            <person name="Grigoriev I.V."/>
        </authorList>
    </citation>
    <scope>NUCLEOTIDE SEQUENCE</scope>
    <source>
        <strain evidence="6">CBS 247.69</strain>
    </source>
</reference>
<dbReference type="Gene3D" id="1.10.10.10">
    <property type="entry name" value="Winged helix-like DNA-binding domain superfamily/Winged helix DNA-binding domain"/>
    <property type="match status" value="1"/>
</dbReference>
<dbReference type="InterPro" id="IPR029063">
    <property type="entry name" value="SAM-dependent_MTases_sf"/>
</dbReference>
<feature type="domain" description="O-methyltransferase C-terminal" evidence="4">
    <location>
        <begin position="129"/>
        <end position="301"/>
    </location>
</feature>
<dbReference type="InterPro" id="IPR036388">
    <property type="entry name" value="WH-like_DNA-bd_sf"/>
</dbReference>
<dbReference type="SUPFAM" id="SSF53335">
    <property type="entry name" value="S-adenosyl-L-methionine-dependent methyltransferases"/>
    <property type="match status" value="1"/>
</dbReference>
<dbReference type="Pfam" id="PF08100">
    <property type="entry name" value="Dimerisation"/>
    <property type="match status" value="1"/>
</dbReference>
<dbReference type="EMBL" id="MU150245">
    <property type="protein sequence ID" value="KAF9465675.1"/>
    <property type="molecule type" value="Genomic_DNA"/>
</dbReference>
<organism evidence="6 7">
    <name type="scientific">Collybia nuda</name>
    <dbReference type="NCBI Taxonomy" id="64659"/>
    <lineage>
        <taxon>Eukaryota</taxon>
        <taxon>Fungi</taxon>
        <taxon>Dikarya</taxon>
        <taxon>Basidiomycota</taxon>
        <taxon>Agaricomycotina</taxon>
        <taxon>Agaricomycetes</taxon>
        <taxon>Agaricomycetidae</taxon>
        <taxon>Agaricales</taxon>
        <taxon>Tricholomatineae</taxon>
        <taxon>Clitocybaceae</taxon>
        <taxon>Collybia</taxon>
    </lineage>
</organism>
<comment type="caution">
    <text evidence="6">The sequence shown here is derived from an EMBL/GenBank/DDBJ whole genome shotgun (WGS) entry which is preliminary data.</text>
</comment>
<proteinExistence type="predicted"/>
<dbReference type="Proteomes" id="UP000807353">
    <property type="component" value="Unassembled WGS sequence"/>
</dbReference>
<dbReference type="Pfam" id="PF00891">
    <property type="entry name" value="Methyltransf_2"/>
    <property type="match status" value="1"/>
</dbReference>
<protein>
    <submittedName>
        <fullName evidence="6">S-adenosyl-L-methionine-dependent methyltransferase</fullName>
    </submittedName>
</protein>